<accession>A0A381ZHD0</accession>
<dbReference type="EMBL" id="UINC01021245">
    <property type="protein sequence ID" value="SVA88381.1"/>
    <property type="molecule type" value="Genomic_DNA"/>
</dbReference>
<evidence type="ECO:0000313" key="2">
    <source>
        <dbReference type="EMBL" id="SVA88381.1"/>
    </source>
</evidence>
<evidence type="ECO:0008006" key="3">
    <source>
        <dbReference type="Google" id="ProtNLM"/>
    </source>
</evidence>
<protein>
    <recommendedName>
        <fullName evidence="3">Copper chaperone PCu(A)C</fullName>
    </recommendedName>
</protein>
<gene>
    <name evidence="2" type="ORF">METZ01_LOCUS141235</name>
</gene>
<dbReference type="PANTHER" id="PTHR36302">
    <property type="entry name" value="BLR7088 PROTEIN"/>
    <property type="match status" value="1"/>
</dbReference>
<sequence length="275" mass="30243">VVISLRSGIGAVLLLLLCVSTWADDYQAGSIHIDPPWSRALPPSSTHGAVYLTLTNHGHQLDRLVEVASPIAQHAEFHTHRLEDGMIKMRQIESLALPPHETVSFVPGGHHIMLIGLKQPLKQGHPFPIVLQFEQAGEITLEVTVQAVGATSASQTGHDHGGSQTHQAGQKHNHAQDSADDSKTPIKRIELVIQHGKVAIKDKTVRVNQGERLELYWSSDKPWVLHLHGYNIETEVTPDSPAVMRFTAHASGRFPVERHGGSGHNNLIYLEVHPR</sequence>
<dbReference type="InterPro" id="IPR058248">
    <property type="entry name" value="Lxx211020-like"/>
</dbReference>
<proteinExistence type="predicted"/>
<feature type="region of interest" description="Disordered" evidence="1">
    <location>
        <begin position="151"/>
        <end position="183"/>
    </location>
</feature>
<reference evidence="2" key="1">
    <citation type="submission" date="2018-05" db="EMBL/GenBank/DDBJ databases">
        <authorList>
            <person name="Lanie J.A."/>
            <person name="Ng W.-L."/>
            <person name="Kazmierczak K.M."/>
            <person name="Andrzejewski T.M."/>
            <person name="Davidsen T.M."/>
            <person name="Wayne K.J."/>
            <person name="Tettelin H."/>
            <person name="Glass J.I."/>
            <person name="Rusch D."/>
            <person name="Podicherti R."/>
            <person name="Tsui H.-C.T."/>
            <person name="Winkler M.E."/>
        </authorList>
    </citation>
    <scope>NUCLEOTIDE SEQUENCE</scope>
</reference>
<dbReference type="InterPro" id="IPR007410">
    <property type="entry name" value="LpqE-like"/>
</dbReference>
<feature type="non-terminal residue" evidence="2">
    <location>
        <position position="1"/>
    </location>
</feature>
<dbReference type="PANTHER" id="PTHR36302:SF1">
    <property type="entry name" value="COPPER CHAPERONE PCU(A)C"/>
    <property type="match status" value="1"/>
</dbReference>
<feature type="compositionally biased region" description="Basic and acidic residues" evidence="1">
    <location>
        <begin position="174"/>
        <end position="183"/>
    </location>
</feature>
<dbReference type="AlphaFoldDB" id="A0A381ZHD0"/>
<dbReference type="SUPFAM" id="SSF110087">
    <property type="entry name" value="DR1885-like metal-binding protein"/>
    <property type="match status" value="1"/>
</dbReference>
<dbReference type="SUPFAM" id="SSF49503">
    <property type="entry name" value="Cupredoxins"/>
    <property type="match status" value="1"/>
</dbReference>
<dbReference type="InterPro" id="IPR036182">
    <property type="entry name" value="PCuAC_sf"/>
</dbReference>
<name>A0A381ZHD0_9ZZZZ</name>
<evidence type="ECO:0000256" key="1">
    <source>
        <dbReference type="SAM" id="MobiDB-lite"/>
    </source>
</evidence>
<dbReference type="Gene3D" id="2.60.40.1890">
    <property type="entry name" value="PCu(A)C copper chaperone"/>
    <property type="match status" value="1"/>
</dbReference>
<dbReference type="Gene3D" id="2.60.40.420">
    <property type="entry name" value="Cupredoxins - blue copper proteins"/>
    <property type="match status" value="1"/>
</dbReference>
<feature type="compositionally biased region" description="Polar residues" evidence="1">
    <location>
        <begin position="151"/>
        <end position="170"/>
    </location>
</feature>
<dbReference type="Pfam" id="PF04314">
    <property type="entry name" value="PCuAC"/>
    <property type="match status" value="1"/>
</dbReference>
<organism evidence="2">
    <name type="scientific">marine metagenome</name>
    <dbReference type="NCBI Taxonomy" id="408172"/>
    <lineage>
        <taxon>unclassified sequences</taxon>
        <taxon>metagenomes</taxon>
        <taxon>ecological metagenomes</taxon>
    </lineage>
</organism>
<dbReference type="InterPro" id="IPR008972">
    <property type="entry name" value="Cupredoxin"/>
</dbReference>